<sequence length="116" mass="13001">MSTLDSPPERLRWPRTHRFNLSTKGREAETEYRERIAASRDQSGRASFDAARTAWATAWKLQSEDGLYLSEMVSGSATLPQLLTAMSDSGQTRKDVLDALGRLDDAGMFEHRQLIG</sequence>
<feature type="region of interest" description="Disordered" evidence="1">
    <location>
        <begin position="24"/>
        <end position="46"/>
    </location>
</feature>
<dbReference type="AlphaFoldDB" id="A0A2W5T0C4"/>
<evidence type="ECO:0000313" key="2">
    <source>
        <dbReference type="EMBL" id="PZR06283.1"/>
    </source>
</evidence>
<protein>
    <recommendedName>
        <fullName evidence="4">PqqD family protein</fullName>
    </recommendedName>
</protein>
<name>A0A2W5T0C4_9BACT</name>
<evidence type="ECO:0008006" key="4">
    <source>
        <dbReference type="Google" id="ProtNLM"/>
    </source>
</evidence>
<evidence type="ECO:0000256" key="1">
    <source>
        <dbReference type="SAM" id="MobiDB-lite"/>
    </source>
</evidence>
<reference evidence="2 3" key="1">
    <citation type="submission" date="2017-08" db="EMBL/GenBank/DDBJ databases">
        <title>Infants hospitalized years apart are colonized by the same room-sourced microbial strains.</title>
        <authorList>
            <person name="Brooks B."/>
            <person name="Olm M.R."/>
            <person name="Firek B.A."/>
            <person name="Baker R."/>
            <person name="Thomas B.C."/>
            <person name="Morowitz M.J."/>
            <person name="Banfield J.F."/>
        </authorList>
    </citation>
    <scope>NUCLEOTIDE SEQUENCE [LARGE SCALE GENOMIC DNA]</scope>
    <source>
        <strain evidence="2">S2_003_000_R2_14</strain>
    </source>
</reference>
<accession>A0A2W5T0C4</accession>
<evidence type="ECO:0000313" key="3">
    <source>
        <dbReference type="Proteomes" id="UP000249061"/>
    </source>
</evidence>
<dbReference type="Proteomes" id="UP000249061">
    <property type="component" value="Unassembled WGS sequence"/>
</dbReference>
<feature type="compositionally biased region" description="Basic and acidic residues" evidence="1">
    <location>
        <begin position="24"/>
        <end position="38"/>
    </location>
</feature>
<comment type="caution">
    <text evidence="2">The sequence shown here is derived from an EMBL/GenBank/DDBJ whole genome shotgun (WGS) entry which is preliminary data.</text>
</comment>
<proteinExistence type="predicted"/>
<gene>
    <name evidence="2" type="ORF">DI536_30580</name>
</gene>
<organism evidence="2 3">
    <name type="scientific">Archangium gephyra</name>
    <dbReference type="NCBI Taxonomy" id="48"/>
    <lineage>
        <taxon>Bacteria</taxon>
        <taxon>Pseudomonadati</taxon>
        <taxon>Myxococcota</taxon>
        <taxon>Myxococcia</taxon>
        <taxon>Myxococcales</taxon>
        <taxon>Cystobacterineae</taxon>
        <taxon>Archangiaceae</taxon>
        <taxon>Archangium</taxon>
    </lineage>
</organism>
<dbReference type="EMBL" id="QFQP01000039">
    <property type="protein sequence ID" value="PZR06283.1"/>
    <property type="molecule type" value="Genomic_DNA"/>
</dbReference>